<evidence type="ECO:0000256" key="2">
    <source>
        <dbReference type="SAM" id="Phobius"/>
    </source>
</evidence>
<feature type="transmembrane region" description="Helical" evidence="2">
    <location>
        <begin position="12"/>
        <end position="32"/>
    </location>
</feature>
<name>A0A554LJW7_9BACT</name>
<keyword evidence="2" id="KW-0812">Transmembrane</keyword>
<dbReference type="GO" id="GO:0016780">
    <property type="term" value="F:phosphotransferase activity, for other substituted phosphate groups"/>
    <property type="evidence" value="ECO:0007669"/>
    <property type="project" value="TreeGrafter"/>
</dbReference>
<dbReference type="PANTHER" id="PTHR30576:SF0">
    <property type="entry name" value="UNDECAPRENYL-PHOSPHATE N-ACETYLGALACTOSAMINYL 1-PHOSPHATE TRANSFERASE-RELATED"/>
    <property type="match status" value="1"/>
</dbReference>
<reference evidence="4 5" key="1">
    <citation type="submission" date="2017-07" db="EMBL/GenBank/DDBJ databases">
        <title>Mechanisms for carbon and nitrogen cycling indicate functional differentiation within the Candidate Phyla Radiation.</title>
        <authorList>
            <person name="Danczak R.E."/>
            <person name="Johnston M.D."/>
            <person name="Kenah C."/>
            <person name="Slattery M."/>
            <person name="Wrighton K.C."/>
            <person name="Wilkins M.J."/>
        </authorList>
    </citation>
    <scope>NUCLEOTIDE SEQUENCE [LARGE SCALE GENOMIC DNA]</scope>
    <source>
        <strain evidence="4">Licking1014_85</strain>
    </source>
</reference>
<feature type="transmembrane region" description="Helical" evidence="2">
    <location>
        <begin position="170"/>
        <end position="190"/>
    </location>
</feature>
<sequence>MYWIISRIINFSLAFVLIIILLPLLIIIALFIKFDSKGPIIYTQIRVGKDGKKFMFYKFRTMRENAEHNKPLLAVANDKRRTRAGIFLRNAYFDELPQLWNILKGEMSFVGPRPERPYFHNKFKKEMPDWPKRLAILPGITGWAQIHTATSHNPKRKLKLDLEYIQRKSFLFDLGIAIISLVYILSGISYKIYMKRQLTHIIHGHPELVSGSMDSVSGFHPVRNDKRLSRVNTKK</sequence>
<dbReference type="EMBL" id="VMGI01000033">
    <property type="protein sequence ID" value="TSC93160.1"/>
    <property type="molecule type" value="Genomic_DNA"/>
</dbReference>
<feature type="domain" description="Bacterial sugar transferase" evidence="3">
    <location>
        <begin position="7"/>
        <end position="182"/>
    </location>
</feature>
<evidence type="ECO:0000256" key="1">
    <source>
        <dbReference type="ARBA" id="ARBA00006464"/>
    </source>
</evidence>
<evidence type="ECO:0000313" key="4">
    <source>
        <dbReference type="EMBL" id="TSC93160.1"/>
    </source>
</evidence>
<evidence type="ECO:0000259" key="3">
    <source>
        <dbReference type="Pfam" id="PF02397"/>
    </source>
</evidence>
<organism evidence="4 5">
    <name type="scientific">Candidatus Berkelbacteria bacterium Licking1014_85</name>
    <dbReference type="NCBI Taxonomy" id="2017148"/>
    <lineage>
        <taxon>Bacteria</taxon>
        <taxon>Candidatus Berkelbacteria</taxon>
    </lineage>
</organism>
<evidence type="ECO:0000313" key="5">
    <source>
        <dbReference type="Proteomes" id="UP000315589"/>
    </source>
</evidence>
<comment type="similarity">
    <text evidence="1">Belongs to the bacterial sugar transferase family.</text>
</comment>
<dbReference type="PANTHER" id="PTHR30576">
    <property type="entry name" value="COLANIC BIOSYNTHESIS UDP-GLUCOSE LIPID CARRIER TRANSFERASE"/>
    <property type="match status" value="1"/>
</dbReference>
<dbReference type="AlphaFoldDB" id="A0A554LJW7"/>
<protein>
    <submittedName>
        <fullName evidence="4">Sugar transferase</fullName>
    </submittedName>
</protein>
<gene>
    <name evidence="4" type="ORF">CEN91_278</name>
</gene>
<proteinExistence type="inferred from homology"/>
<comment type="caution">
    <text evidence="4">The sequence shown here is derived from an EMBL/GenBank/DDBJ whole genome shotgun (WGS) entry which is preliminary data.</text>
</comment>
<keyword evidence="4" id="KW-0808">Transferase</keyword>
<dbReference type="Pfam" id="PF02397">
    <property type="entry name" value="Bac_transf"/>
    <property type="match status" value="1"/>
</dbReference>
<keyword evidence="2" id="KW-1133">Transmembrane helix</keyword>
<accession>A0A554LJW7</accession>
<dbReference type="Proteomes" id="UP000315589">
    <property type="component" value="Unassembled WGS sequence"/>
</dbReference>
<keyword evidence="2" id="KW-0472">Membrane</keyword>
<dbReference type="InterPro" id="IPR003362">
    <property type="entry name" value="Bact_transf"/>
</dbReference>